<evidence type="ECO:0000313" key="1">
    <source>
        <dbReference type="EMBL" id="GEP96958.1"/>
    </source>
</evidence>
<gene>
    <name evidence="1" type="ORF">CCY01nite_32180</name>
</gene>
<accession>A0A512RMP6</accession>
<dbReference type="EMBL" id="BKAU01000003">
    <property type="protein sequence ID" value="GEP96958.1"/>
    <property type="molecule type" value="Genomic_DNA"/>
</dbReference>
<reference evidence="1 2" key="1">
    <citation type="submission" date="2019-07" db="EMBL/GenBank/DDBJ databases">
        <title>Whole genome shotgun sequence of Chitinophaga cymbidii NBRC 109752.</title>
        <authorList>
            <person name="Hosoyama A."/>
            <person name="Uohara A."/>
            <person name="Ohji S."/>
            <person name="Ichikawa N."/>
        </authorList>
    </citation>
    <scope>NUCLEOTIDE SEQUENCE [LARGE SCALE GENOMIC DNA]</scope>
    <source>
        <strain evidence="1 2">NBRC 109752</strain>
    </source>
</reference>
<comment type="caution">
    <text evidence="1">The sequence shown here is derived from an EMBL/GenBank/DDBJ whole genome shotgun (WGS) entry which is preliminary data.</text>
</comment>
<name>A0A512RMP6_9BACT</name>
<dbReference type="Proteomes" id="UP000321436">
    <property type="component" value="Unassembled WGS sequence"/>
</dbReference>
<keyword evidence="2" id="KW-1185">Reference proteome</keyword>
<dbReference type="AlphaFoldDB" id="A0A512RMP6"/>
<organism evidence="1 2">
    <name type="scientific">Chitinophaga cymbidii</name>
    <dbReference type="NCBI Taxonomy" id="1096750"/>
    <lineage>
        <taxon>Bacteria</taxon>
        <taxon>Pseudomonadati</taxon>
        <taxon>Bacteroidota</taxon>
        <taxon>Chitinophagia</taxon>
        <taxon>Chitinophagales</taxon>
        <taxon>Chitinophagaceae</taxon>
        <taxon>Chitinophaga</taxon>
    </lineage>
</organism>
<sequence length="161" mass="18211">MVLQPLMKKVLEELDFVNWYKALSASHQPVQRFADYDADEAREMIAEFGYPGTTYIPAALFYIVVDADDEDLDAGLNLSLKDGQLEMVLNLAIGGKHRFSGSFSLVCEKLGHKEAIEKPAFANYKELYALLKIVFAKFEQIKERMMGLSSKNTTMLSFVKE</sequence>
<evidence type="ECO:0000313" key="2">
    <source>
        <dbReference type="Proteomes" id="UP000321436"/>
    </source>
</evidence>
<proteinExistence type="predicted"/>
<protein>
    <submittedName>
        <fullName evidence="1">Uncharacterized protein</fullName>
    </submittedName>
</protein>